<sequence>MKLFPKRLISNNFDLFGLNTEIEEFGRKQLLSPRQVTAIQLVLEELCIGHILKKMPQRGFELDFNVAYSEVDDQCEITISFDGERFDPFEAAAEDDMSLLIVKRFSKSINVQFDEKNRIDIIV</sequence>
<keyword evidence="2" id="KW-1185">Reference proteome</keyword>
<accession>A0A3G1KZV3</accession>
<name>A0A3G1KZV3_FORW1</name>
<proteinExistence type="predicted"/>
<organism evidence="1 2">
    <name type="scientific">Formimonas warabiya</name>
    <dbReference type="NCBI Taxonomy" id="1761012"/>
    <lineage>
        <taxon>Bacteria</taxon>
        <taxon>Bacillati</taxon>
        <taxon>Bacillota</taxon>
        <taxon>Clostridia</taxon>
        <taxon>Eubacteriales</taxon>
        <taxon>Peptococcaceae</taxon>
        <taxon>Candidatus Formimonas</taxon>
    </lineage>
</organism>
<evidence type="ECO:0008006" key="3">
    <source>
        <dbReference type="Google" id="ProtNLM"/>
    </source>
</evidence>
<evidence type="ECO:0000313" key="1">
    <source>
        <dbReference type="EMBL" id="ATW27928.1"/>
    </source>
</evidence>
<dbReference type="AlphaFoldDB" id="A0A3G1KZV3"/>
<dbReference type="Proteomes" id="UP000323521">
    <property type="component" value="Chromosome"/>
</dbReference>
<dbReference type="EMBL" id="CP017634">
    <property type="protein sequence ID" value="ATW27928.1"/>
    <property type="molecule type" value="Genomic_DNA"/>
</dbReference>
<dbReference type="KEGG" id="fwa:DCMF_27085"/>
<evidence type="ECO:0000313" key="2">
    <source>
        <dbReference type="Proteomes" id="UP000323521"/>
    </source>
</evidence>
<gene>
    <name evidence="1" type="ORF">DCMF_27085</name>
</gene>
<reference evidence="1 2" key="1">
    <citation type="submission" date="2016-10" db="EMBL/GenBank/DDBJ databases">
        <title>Complete Genome Sequence of Peptococcaceae strain DCMF.</title>
        <authorList>
            <person name="Edwards R.J."/>
            <person name="Holland S.I."/>
            <person name="Deshpande N.P."/>
            <person name="Wong Y.K."/>
            <person name="Ertan H."/>
            <person name="Manefield M."/>
            <person name="Russell T.L."/>
            <person name="Lee M.J."/>
        </authorList>
    </citation>
    <scope>NUCLEOTIDE SEQUENCE [LARGE SCALE GENOMIC DNA]</scope>
    <source>
        <strain evidence="1 2">DCMF</strain>
    </source>
</reference>
<protein>
    <recommendedName>
        <fullName evidence="3">ATP-binding protein</fullName>
    </recommendedName>
</protein>